<evidence type="ECO:0000256" key="9">
    <source>
        <dbReference type="ARBA" id="ARBA00023180"/>
    </source>
</evidence>
<dbReference type="PIRSF" id="PIRSF036893">
    <property type="entry name" value="Lipocalin_ApoD"/>
    <property type="match status" value="1"/>
</dbReference>
<keyword evidence="14" id="KW-1185">Reference proteome</keyword>
<dbReference type="Proteomes" id="UP000823561">
    <property type="component" value="Chromosome 1"/>
</dbReference>
<evidence type="ECO:0000256" key="7">
    <source>
        <dbReference type="ARBA" id="ARBA00023121"/>
    </source>
</evidence>
<dbReference type="CDD" id="cd19437">
    <property type="entry name" value="lipocalin_apoD-like"/>
    <property type="match status" value="1"/>
</dbReference>
<feature type="chain" id="PRO_5043116280" description="Apolipoprotein D" evidence="11">
    <location>
        <begin position="20"/>
        <end position="188"/>
    </location>
</feature>
<dbReference type="PANTHER" id="PTHR10612">
    <property type="entry name" value="APOLIPOPROTEIN D"/>
    <property type="match status" value="1"/>
</dbReference>
<dbReference type="InterPro" id="IPR026222">
    <property type="entry name" value="ApoD_vertbrte"/>
</dbReference>
<evidence type="ECO:0000256" key="8">
    <source>
        <dbReference type="ARBA" id="ARBA00023157"/>
    </source>
</evidence>
<comment type="subcellular location">
    <subcellularLocation>
        <location evidence="1">Secreted</location>
    </subcellularLocation>
</comment>
<evidence type="ECO:0000313" key="14">
    <source>
        <dbReference type="Proteomes" id="UP000823561"/>
    </source>
</evidence>
<dbReference type="InterPro" id="IPR000566">
    <property type="entry name" value="Lipocln_cytosolic_FA-bd_dom"/>
</dbReference>
<keyword evidence="6 11" id="KW-0732">Signal</keyword>
<dbReference type="SUPFAM" id="SSF50814">
    <property type="entry name" value="Lipocalins"/>
    <property type="match status" value="1"/>
</dbReference>
<dbReference type="GO" id="GO:0008289">
    <property type="term" value="F:lipid binding"/>
    <property type="evidence" value="ECO:0007669"/>
    <property type="project" value="UniProtKB-KW"/>
</dbReference>
<feature type="signal peptide" evidence="11">
    <location>
        <begin position="1"/>
        <end position="19"/>
    </location>
</feature>
<comment type="similarity">
    <text evidence="2 11">Belongs to the calycin superfamily. Lipocalin family.</text>
</comment>
<dbReference type="GO" id="GO:0007420">
    <property type="term" value="P:brain development"/>
    <property type="evidence" value="ECO:0007669"/>
    <property type="project" value="InterPro"/>
</dbReference>
<evidence type="ECO:0000259" key="12">
    <source>
        <dbReference type="Pfam" id="PF08212"/>
    </source>
</evidence>
<evidence type="ECO:0000256" key="4">
    <source>
        <dbReference type="ARBA" id="ARBA00022448"/>
    </source>
</evidence>
<dbReference type="Pfam" id="PF08212">
    <property type="entry name" value="Lipocalin_2"/>
    <property type="match status" value="1"/>
</dbReference>
<dbReference type="GO" id="GO:0000302">
    <property type="term" value="P:response to reactive oxygen species"/>
    <property type="evidence" value="ECO:0007669"/>
    <property type="project" value="TreeGrafter"/>
</dbReference>
<dbReference type="PANTHER" id="PTHR10612:SF58">
    <property type="entry name" value="APOLIPOPROTEIN D"/>
    <property type="match status" value="1"/>
</dbReference>
<keyword evidence="4" id="KW-0813">Transport</keyword>
<dbReference type="PRINTS" id="PR00179">
    <property type="entry name" value="LIPOCALIN"/>
</dbReference>
<keyword evidence="8" id="KW-1015">Disulfide bond</keyword>
<dbReference type="GO" id="GO:0042246">
    <property type="term" value="P:tissue regeneration"/>
    <property type="evidence" value="ECO:0007669"/>
    <property type="project" value="InterPro"/>
</dbReference>
<dbReference type="InterPro" id="IPR002969">
    <property type="entry name" value="ApolipopD"/>
</dbReference>
<keyword evidence="9" id="KW-0325">Glycoprotein</keyword>
<reference evidence="13 14" key="1">
    <citation type="submission" date="2020-10" db="EMBL/GenBank/DDBJ databases">
        <title>Chromosome-scale genome assembly of the Allis shad, Alosa alosa.</title>
        <authorList>
            <person name="Margot Z."/>
            <person name="Christophe K."/>
            <person name="Cabau C."/>
            <person name="Louis A."/>
            <person name="Berthelot C."/>
            <person name="Parey E."/>
            <person name="Roest Crollius H."/>
            <person name="Montfort J."/>
            <person name="Robinson-Rechavi M."/>
            <person name="Bucao C."/>
            <person name="Bouchez O."/>
            <person name="Gislard M."/>
            <person name="Lluch J."/>
            <person name="Milhes M."/>
            <person name="Lampietro C."/>
            <person name="Lopez Roques C."/>
            <person name="Donnadieu C."/>
            <person name="Braasch I."/>
            <person name="Desvignes T."/>
            <person name="Postlethwait J."/>
            <person name="Bobe J."/>
            <person name="Guiguen Y."/>
        </authorList>
    </citation>
    <scope>NUCLEOTIDE SEQUENCE [LARGE SCALE GENOMIC DNA]</scope>
    <source>
        <strain evidence="13">M-15738</strain>
        <tissue evidence="13">Blood</tissue>
    </source>
</reference>
<sequence length="188" mass="20685">MQALQVLSLVLLSALVANAQVLHPGRCPVPPVKENFDVTSYMGRWYEIQKLPSIFQKGECGQATYTLGDGVVQVLNAELLADGTVSDIEGYAEVVDPAQPAKLAVTFFPGSPPGPYWVLDTDYDNYALVYGCQNYGGLFYADFAWILSRSRSLPKETIEQLHNTLTSNSIMINKMTTTNHSICDSMPQ</sequence>
<proteinExistence type="inferred from homology"/>
<evidence type="ECO:0000256" key="11">
    <source>
        <dbReference type="PIRNR" id="PIRNR036893"/>
    </source>
</evidence>
<evidence type="ECO:0000256" key="5">
    <source>
        <dbReference type="ARBA" id="ARBA00022525"/>
    </source>
</evidence>
<dbReference type="GO" id="GO:0006869">
    <property type="term" value="P:lipid transport"/>
    <property type="evidence" value="ECO:0007669"/>
    <property type="project" value="InterPro"/>
</dbReference>
<keyword evidence="10" id="KW-0873">Pyrrolidone carboxylic acid</keyword>
<evidence type="ECO:0000256" key="6">
    <source>
        <dbReference type="ARBA" id="ARBA00022729"/>
    </source>
</evidence>
<evidence type="ECO:0000256" key="3">
    <source>
        <dbReference type="ARBA" id="ARBA00019890"/>
    </source>
</evidence>
<dbReference type="PRINTS" id="PR02058">
    <property type="entry name" value="APODVERTBRTE"/>
</dbReference>
<evidence type="ECO:0000256" key="2">
    <source>
        <dbReference type="ARBA" id="ARBA00006889"/>
    </source>
</evidence>
<dbReference type="EMBL" id="JADWDJ010000001">
    <property type="protein sequence ID" value="KAG5286644.1"/>
    <property type="molecule type" value="Genomic_DNA"/>
</dbReference>
<gene>
    <name evidence="13" type="ORF">AALO_G00017220</name>
</gene>
<evidence type="ECO:0000256" key="1">
    <source>
        <dbReference type="ARBA" id="ARBA00004613"/>
    </source>
</evidence>
<protein>
    <recommendedName>
        <fullName evidence="3">Apolipoprotein D</fullName>
    </recommendedName>
</protein>
<dbReference type="AlphaFoldDB" id="A0AAV6HJT4"/>
<dbReference type="InterPro" id="IPR012674">
    <property type="entry name" value="Calycin"/>
</dbReference>
<name>A0AAV6HJT4_9TELE</name>
<organism evidence="13 14">
    <name type="scientific">Alosa alosa</name>
    <name type="common">allis shad</name>
    <dbReference type="NCBI Taxonomy" id="278164"/>
    <lineage>
        <taxon>Eukaryota</taxon>
        <taxon>Metazoa</taxon>
        <taxon>Chordata</taxon>
        <taxon>Craniata</taxon>
        <taxon>Vertebrata</taxon>
        <taxon>Euteleostomi</taxon>
        <taxon>Actinopterygii</taxon>
        <taxon>Neopterygii</taxon>
        <taxon>Teleostei</taxon>
        <taxon>Clupei</taxon>
        <taxon>Clupeiformes</taxon>
        <taxon>Clupeoidei</taxon>
        <taxon>Clupeidae</taxon>
        <taxon>Alosa</taxon>
    </lineage>
</organism>
<feature type="domain" description="Lipocalin/cytosolic fatty-acid binding" evidence="12">
    <location>
        <begin position="37"/>
        <end position="179"/>
    </location>
</feature>
<dbReference type="GO" id="GO:0005576">
    <property type="term" value="C:extracellular region"/>
    <property type="evidence" value="ECO:0007669"/>
    <property type="project" value="UniProtKB-SubCell"/>
</dbReference>
<keyword evidence="7" id="KW-0446">Lipid-binding</keyword>
<evidence type="ECO:0000256" key="10">
    <source>
        <dbReference type="ARBA" id="ARBA00023283"/>
    </source>
</evidence>
<dbReference type="GO" id="GO:0006629">
    <property type="term" value="P:lipid metabolic process"/>
    <property type="evidence" value="ECO:0007669"/>
    <property type="project" value="TreeGrafter"/>
</dbReference>
<evidence type="ECO:0000313" key="13">
    <source>
        <dbReference type="EMBL" id="KAG5286644.1"/>
    </source>
</evidence>
<dbReference type="PRINTS" id="PR01219">
    <property type="entry name" value="APOLIPOPROTD"/>
</dbReference>
<accession>A0AAV6HJT4</accession>
<dbReference type="Gene3D" id="2.40.128.20">
    <property type="match status" value="1"/>
</dbReference>
<dbReference type="GO" id="GO:0005737">
    <property type="term" value="C:cytoplasm"/>
    <property type="evidence" value="ECO:0007669"/>
    <property type="project" value="TreeGrafter"/>
</dbReference>
<dbReference type="InterPro" id="IPR022271">
    <property type="entry name" value="Lipocalin_ApoD"/>
</dbReference>
<comment type="caution">
    <text evidence="13">The sequence shown here is derived from an EMBL/GenBank/DDBJ whole genome shotgun (WGS) entry which is preliminary data.</text>
</comment>
<keyword evidence="5" id="KW-0964">Secreted</keyword>
<dbReference type="FunFam" id="2.40.128.20:FF:000003">
    <property type="entry name" value="Apolipoprotein D"/>
    <property type="match status" value="1"/>
</dbReference>